<feature type="binding site" evidence="8">
    <location>
        <begin position="164"/>
        <end position="168"/>
    </location>
    <ligand>
        <name>substrate</name>
    </ligand>
</feature>
<dbReference type="GO" id="GO:0005506">
    <property type="term" value="F:iron ion binding"/>
    <property type="evidence" value="ECO:0007669"/>
    <property type="project" value="UniProtKB-UniRule"/>
</dbReference>
<comment type="caution">
    <text evidence="8">Lacks conserved residue(s) required for the propagation of feature annotation.</text>
</comment>
<dbReference type="FunFam" id="3.30.420.40:FF:000040">
    <property type="entry name" value="tRNA N6-adenosine threonylcarbamoyltransferase"/>
    <property type="match status" value="1"/>
</dbReference>
<dbReference type="Gene3D" id="3.30.420.40">
    <property type="match status" value="2"/>
</dbReference>
<comment type="function">
    <text evidence="8">Required for the formation of a threonylcarbamoyl group on adenosine at position 37 (t(6)A37) in tRNAs that read codons beginning with adenine. Is involved in the transfer of the threonylcarbamoyl moiety of threonylcarbamoyl-AMP (TC-AMP) to the N6 group of A37, together with TsaE and TsaB. TsaD likely plays a direct catalytic role in this reaction.</text>
</comment>
<dbReference type="PANTHER" id="PTHR11735">
    <property type="entry name" value="TRNA N6-ADENOSINE THREONYLCARBAMOYLTRANSFERASE"/>
    <property type="match status" value="1"/>
</dbReference>
<dbReference type="GO" id="GO:0002949">
    <property type="term" value="P:tRNA threonylcarbamoyladenosine modification"/>
    <property type="evidence" value="ECO:0007669"/>
    <property type="project" value="UniProtKB-UniRule"/>
</dbReference>
<evidence type="ECO:0000256" key="2">
    <source>
        <dbReference type="ARBA" id="ARBA00022679"/>
    </source>
</evidence>
<dbReference type="GO" id="GO:0005737">
    <property type="term" value="C:cytoplasm"/>
    <property type="evidence" value="ECO:0007669"/>
    <property type="project" value="UniProtKB-SubCell"/>
</dbReference>
<dbReference type="Proteomes" id="UP000178127">
    <property type="component" value="Unassembled WGS sequence"/>
</dbReference>
<evidence type="ECO:0000256" key="7">
    <source>
        <dbReference type="ARBA" id="ARBA00048117"/>
    </source>
</evidence>
<evidence type="ECO:0000313" key="10">
    <source>
        <dbReference type="EMBL" id="OGC52679.1"/>
    </source>
</evidence>
<evidence type="ECO:0000256" key="1">
    <source>
        <dbReference type="ARBA" id="ARBA00022490"/>
    </source>
</evidence>
<dbReference type="STRING" id="1802620.A3D91_03340"/>
<evidence type="ECO:0000256" key="4">
    <source>
        <dbReference type="ARBA" id="ARBA00022723"/>
    </source>
</evidence>
<feature type="binding site" evidence="8">
    <location>
        <position position="129"/>
    </location>
    <ligand>
        <name>Fe cation</name>
        <dbReference type="ChEBI" id="CHEBI:24875"/>
    </ligand>
</feature>
<gene>
    <name evidence="8" type="primary">tsaD</name>
    <name evidence="10" type="ORF">A3D91_03340</name>
</gene>
<feature type="binding site" evidence="8">
    <location>
        <position position="305"/>
    </location>
    <ligand>
        <name>substrate</name>
    </ligand>
</feature>
<feature type="binding site" evidence="8">
    <location>
        <position position="333"/>
    </location>
    <ligand>
        <name>Fe cation</name>
        <dbReference type="ChEBI" id="CHEBI:24875"/>
    </ligand>
</feature>
<keyword evidence="4 8" id="KW-0479">Metal-binding</keyword>
<organism evidence="10 11">
    <name type="scientific">candidate division WWE3 bacterium RIFCSPHIGHO2_02_FULL_38_14</name>
    <dbReference type="NCBI Taxonomy" id="1802620"/>
    <lineage>
        <taxon>Bacteria</taxon>
        <taxon>Katanobacteria</taxon>
    </lineage>
</organism>
<evidence type="ECO:0000256" key="5">
    <source>
        <dbReference type="ARBA" id="ARBA00023004"/>
    </source>
</evidence>
<dbReference type="InterPro" id="IPR043129">
    <property type="entry name" value="ATPase_NBD"/>
</dbReference>
<sequence length="368" mass="39235">MLILGIETSCDETAAALVEDGVREISSVIASSQEIHQATGGIVPEVAARKQVEFIVPVIEQTLKKAADVLGERDKSIKGYRDVISKIDALAVTVGPGLIGSLLVGVEAAKALSVAWNKPLIPVNHLIGHIYGNFLRETSLGLGGNLKPGEEPPKNIKFPAVVLIVSGGHTDLVLMKDHGDFDYLGGTLDDAAGEAFDKTARLLGLGKYLGGPLLSKKAAECTHNSLIGRLPRSKMHDNDYDFSFSGLKTAVVRLVDSLSMGGVPVEVIACEFENAVVDVLVHKTMRAVKDYNVPTLLLAGGVAANIQLRTRLKNECEELGVRFFVPPLKLCSDNAIYIASAAYFNQGGSDRPLSEINADPSLGVMDLR</sequence>
<dbReference type="PROSITE" id="PS01016">
    <property type="entry name" value="GLYCOPROTEASE"/>
    <property type="match status" value="1"/>
</dbReference>
<dbReference type="EC" id="2.3.1.234" evidence="8"/>
<feature type="binding site" evidence="8">
    <location>
        <position position="211"/>
    </location>
    <ligand>
        <name>substrate</name>
    </ligand>
</feature>
<evidence type="ECO:0000256" key="8">
    <source>
        <dbReference type="HAMAP-Rule" id="MF_01445"/>
    </source>
</evidence>
<evidence type="ECO:0000256" key="6">
    <source>
        <dbReference type="ARBA" id="ARBA00023315"/>
    </source>
</evidence>
<dbReference type="AlphaFoldDB" id="A0A1F4V669"/>
<dbReference type="InterPro" id="IPR017860">
    <property type="entry name" value="Peptidase_M22_CS"/>
</dbReference>
<protein>
    <recommendedName>
        <fullName evidence="8">tRNA N6-adenosine threonylcarbamoyltransferase</fullName>
        <ecNumber evidence="8">2.3.1.234</ecNumber>
    </recommendedName>
    <alternativeName>
        <fullName evidence="8">N6-L-threonylcarbamoyladenine synthase</fullName>
        <shortName evidence="8">t(6)A synthase</shortName>
    </alternativeName>
    <alternativeName>
        <fullName evidence="8">t(6)A37 threonylcarbamoyladenosine biosynthesis protein TsaD</fullName>
    </alternativeName>
    <alternativeName>
        <fullName evidence="8">tRNA threonylcarbamoyladenosine biosynthesis protein TsaD</fullName>
    </alternativeName>
</protein>
<keyword evidence="6 8" id="KW-0012">Acyltransferase</keyword>
<keyword evidence="3 8" id="KW-0819">tRNA processing</keyword>
<dbReference type="NCBIfam" id="TIGR00329">
    <property type="entry name" value="gcp_kae1"/>
    <property type="match status" value="1"/>
</dbReference>
<feature type="domain" description="Gcp-like" evidence="9">
    <location>
        <begin position="25"/>
        <end position="339"/>
    </location>
</feature>
<dbReference type="InterPro" id="IPR017861">
    <property type="entry name" value="KAE1/TsaD"/>
</dbReference>
<comment type="cofactor">
    <cofactor evidence="8">
        <name>Fe(2+)</name>
        <dbReference type="ChEBI" id="CHEBI:29033"/>
    </cofactor>
    <text evidence="8">Binds 1 Fe(2+) ion per subunit.</text>
</comment>
<keyword evidence="2 8" id="KW-0808">Transferase</keyword>
<comment type="catalytic activity">
    <reaction evidence="7 8">
        <text>L-threonylcarbamoyladenylate + adenosine(37) in tRNA = N(6)-L-threonylcarbamoyladenosine(37) in tRNA + AMP + H(+)</text>
        <dbReference type="Rhea" id="RHEA:37059"/>
        <dbReference type="Rhea" id="RHEA-COMP:10162"/>
        <dbReference type="Rhea" id="RHEA-COMP:10163"/>
        <dbReference type="ChEBI" id="CHEBI:15378"/>
        <dbReference type="ChEBI" id="CHEBI:73682"/>
        <dbReference type="ChEBI" id="CHEBI:74411"/>
        <dbReference type="ChEBI" id="CHEBI:74418"/>
        <dbReference type="ChEBI" id="CHEBI:456215"/>
        <dbReference type="EC" id="2.3.1.234"/>
    </reaction>
</comment>
<dbReference type="Pfam" id="PF00814">
    <property type="entry name" value="TsaD"/>
    <property type="match status" value="1"/>
</dbReference>
<dbReference type="GO" id="GO:0061711">
    <property type="term" value="F:tRNA N(6)-L-threonylcarbamoyladenine synthase activity"/>
    <property type="evidence" value="ECO:0007669"/>
    <property type="project" value="UniProtKB-EC"/>
</dbReference>
<dbReference type="SUPFAM" id="SSF53067">
    <property type="entry name" value="Actin-like ATPase domain"/>
    <property type="match status" value="2"/>
</dbReference>
<comment type="subcellular location">
    <subcellularLocation>
        <location evidence="8">Cytoplasm</location>
    </subcellularLocation>
</comment>
<dbReference type="InterPro" id="IPR000905">
    <property type="entry name" value="Gcp-like_dom"/>
</dbReference>
<evidence type="ECO:0000313" key="11">
    <source>
        <dbReference type="Proteomes" id="UP000178127"/>
    </source>
</evidence>
<dbReference type="PANTHER" id="PTHR11735:SF6">
    <property type="entry name" value="TRNA N6-ADENOSINE THREONYLCARBAMOYLTRANSFERASE, MITOCHONDRIAL"/>
    <property type="match status" value="1"/>
</dbReference>
<dbReference type="PRINTS" id="PR00789">
    <property type="entry name" value="OSIALOPTASE"/>
</dbReference>
<feature type="binding site" evidence="8">
    <location>
        <position position="197"/>
    </location>
    <ligand>
        <name>substrate</name>
    </ligand>
</feature>
<name>A0A1F4V669_UNCKA</name>
<comment type="caution">
    <text evidence="10">The sequence shown here is derived from an EMBL/GenBank/DDBJ whole genome shotgun (WGS) entry which is preliminary data.</text>
</comment>
<feature type="binding site" evidence="8">
    <location>
        <position position="125"/>
    </location>
    <ligand>
        <name>Fe cation</name>
        <dbReference type="ChEBI" id="CHEBI:24875"/>
    </ligand>
</feature>
<keyword evidence="5 8" id="KW-0408">Iron</keyword>
<proteinExistence type="inferred from homology"/>
<comment type="similarity">
    <text evidence="8">Belongs to the KAE1 / TsaD family.</text>
</comment>
<dbReference type="InterPro" id="IPR022450">
    <property type="entry name" value="TsaD"/>
</dbReference>
<evidence type="ECO:0000256" key="3">
    <source>
        <dbReference type="ARBA" id="ARBA00022694"/>
    </source>
</evidence>
<dbReference type="HAMAP" id="MF_01445">
    <property type="entry name" value="TsaD"/>
    <property type="match status" value="1"/>
</dbReference>
<evidence type="ECO:0000259" key="9">
    <source>
        <dbReference type="Pfam" id="PF00814"/>
    </source>
</evidence>
<accession>A0A1F4V669</accession>
<keyword evidence="1 8" id="KW-0963">Cytoplasm</keyword>
<reference evidence="10 11" key="1">
    <citation type="journal article" date="2016" name="Nat. Commun.">
        <title>Thousands of microbial genomes shed light on interconnected biogeochemical processes in an aquifer system.</title>
        <authorList>
            <person name="Anantharaman K."/>
            <person name="Brown C.T."/>
            <person name="Hug L.A."/>
            <person name="Sharon I."/>
            <person name="Castelle C.J."/>
            <person name="Probst A.J."/>
            <person name="Thomas B.C."/>
            <person name="Singh A."/>
            <person name="Wilkins M.J."/>
            <person name="Karaoz U."/>
            <person name="Brodie E.L."/>
            <person name="Williams K.H."/>
            <person name="Hubbard S.S."/>
            <person name="Banfield J.F."/>
        </authorList>
    </citation>
    <scope>NUCLEOTIDE SEQUENCE [LARGE SCALE GENOMIC DNA]</scope>
</reference>
<dbReference type="EMBL" id="MEVD01000022">
    <property type="protein sequence ID" value="OGC52679.1"/>
    <property type="molecule type" value="Genomic_DNA"/>
</dbReference>
<dbReference type="NCBIfam" id="TIGR03723">
    <property type="entry name" value="T6A_TsaD_YgjD"/>
    <property type="match status" value="1"/>
</dbReference>